<dbReference type="RefSeq" id="WP_141234382.1">
    <property type="nucleotide sequence ID" value="NZ_CAMISB010000001.1"/>
</dbReference>
<comment type="caution">
    <text evidence="1">The sequence shown here is derived from an EMBL/GenBank/DDBJ whole genome shotgun (WGS) entry which is preliminary data.</text>
</comment>
<protein>
    <submittedName>
        <fullName evidence="1">Uncharacterized protein</fullName>
    </submittedName>
</protein>
<sequence>MTDKLSIRGNLTLLALGEFVSKALRFFAHGKENDNGSGFGWWIPDVLSLGECKNFCEEA</sequence>
<evidence type="ECO:0000313" key="1">
    <source>
        <dbReference type="EMBL" id="MBC3213322.1"/>
    </source>
</evidence>
<proteinExistence type="predicted"/>
<dbReference type="AlphaFoldDB" id="A0AAP7F7J2"/>
<name>A0AAP7F7J2_SERFO</name>
<evidence type="ECO:0000313" key="2">
    <source>
        <dbReference type="Proteomes" id="UP000659084"/>
    </source>
</evidence>
<gene>
    <name evidence="1" type="ORF">H8J20_14320</name>
</gene>
<dbReference type="EMBL" id="JACNYO010000013">
    <property type="protein sequence ID" value="MBC3213322.1"/>
    <property type="molecule type" value="Genomic_DNA"/>
</dbReference>
<organism evidence="1 2">
    <name type="scientific">Serratia fonticola</name>
    <dbReference type="NCBI Taxonomy" id="47917"/>
    <lineage>
        <taxon>Bacteria</taxon>
        <taxon>Pseudomonadati</taxon>
        <taxon>Pseudomonadota</taxon>
        <taxon>Gammaproteobacteria</taxon>
        <taxon>Enterobacterales</taxon>
        <taxon>Yersiniaceae</taxon>
        <taxon>Serratia</taxon>
    </lineage>
</organism>
<accession>A0AAP7F7J2</accession>
<reference evidence="1" key="1">
    <citation type="submission" date="2020-08" db="EMBL/GenBank/DDBJ databases">
        <title>Food and environmental bacterial isolates.</title>
        <authorList>
            <person name="Richter L."/>
            <person name="Du Plessis E.M."/>
            <person name="Duvenage S."/>
            <person name="Allam M."/>
            <person name="Korsten L."/>
        </authorList>
    </citation>
    <scope>NUCLEOTIDE SEQUENCE</scope>
    <source>
        <strain evidence="1">UPMP2127</strain>
    </source>
</reference>
<dbReference type="Proteomes" id="UP000659084">
    <property type="component" value="Unassembled WGS sequence"/>
</dbReference>